<gene>
    <name evidence="3" type="ORF">RJN63_18045</name>
</gene>
<organism evidence="3">
    <name type="scientific">Herbaspirillum huttiense subsp. nephrolepidis</name>
    <dbReference type="NCBI Taxonomy" id="3075126"/>
    <lineage>
        <taxon>Bacteria</taxon>
        <taxon>Pseudomonadati</taxon>
        <taxon>Pseudomonadota</taxon>
        <taxon>Betaproteobacteria</taxon>
        <taxon>Burkholderiales</taxon>
        <taxon>Oxalobacteraceae</taxon>
        <taxon>Herbaspirillum</taxon>
    </lineage>
</organism>
<dbReference type="AlphaFoldDB" id="A0AAE4GBQ9"/>
<dbReference type="SUPFAM" id="SSF140931">
    <property type="entry name" value="Fic-like"/>
    <property type="match status" value="1"/>
</dbReference>
<evidence type="ECO:0000313" key="3">
    <source>
        <dbReference type="EMBL" id="MDT0338746.1"/>
    </source>
</evidence>
<dbReference type="Gene3D" id="1.10.3290.10">
    <property type="entry name" value="Fido-like domain"/>
    <property type="match status" value="1"/>
</dbReference>
<evidence type="ECO:0000259" key="2">
    <source>
        <dbReference type="PROSITE" id="PS51459"/>
    </source>
</evidence>
<dbReference type="InterPro" id="IPR003812">
    <property type="entry name" value="Fido"/>
</dbReference>
<accession>A0AAE4GBQ9</accession>
<dbReference type="Pfam" id="PF02661">
    <property type="entry name" value="Fic"/>
    <property type="match status" value="1"/>
</dbReference>
<comment type="caution">
    <text evidence="3">The sequence shown here is derived from an EMBL/GenBank/DDBJ whole genome shotgun (WGS) entry which is preliminary data.</text>
</comment>
<dbReference type="InterPro" id="IPR040198">
    <property type="entry name" value="Fido_containing"/>
</dbReference>
<dbReference type="EMBL" id="JAVRAA010000009">
    <property type="protein sequence ID" value="MDT0338746.1"/>
    <property type="molecule type" value="Genomic_DNA"/>
</dbReference>
<dbReference type="InterPro" id="IPR019239">
    <property type="entry name" value="VapB_antitoxin"/>
</dbReference>
<dbReference type="PANTHER" id="PTHR13504">
    <property type="entry name" value="FIDO DOMAIN-CONTAINING PROTEIN DDB_G0283145"/>
    <property type="match status" value="1"/>
</dbReference>
<dbReference type="PROSITE" id="PS51459">
    <property type="entry name" value="FIDO"/>
    <property type="match status" value="1"/>
</dbReference>
<feature type="active site" evidence="1">
    <location>
        <position position="314"/>
    </location>
</feature>
<evidence type="ECO:0000256" key="1">
    <source>
        <dbReference type="PIRSR" id="PIRSR640198-1"/>
    </source>
</evidence>
<protein>
    <submittedName>
        <fullName evidence="3">Type II toxin-antitoxin system VapB family antitoxin</fullName>
    </submittedName>
</protein>
<name>A0AAE4GBQ9_9BURK</name>
<sequence>MRTNIEIDVDLMKEVQLECNINSKKQAIDLALRTLLRLNRQESIGQHIGNVGSDNGPIDLTLLETVMRECNLKSTTSAIELGLRSILRIIRQNSVRQLSGARGHDGDIVWSPASEMLFDRLRYPIDERVAVNYDRRRLDDYLPNVDFMLPPELAHELLQASTAAVGHPDSTKEVSDLLMMDFIWGGVRLRGNGFSRCGARNVLSSDERRYDSDTIDLLGHWAAYMHLIWGIRGQELTCERIREIREQHVSGIFAPEKIGRYRQHATNIPHTRYSPPSNERMLVEMMDILIQKACSIINPIEAAFFLWLHLAYLHPFDTANHRTSRTAMNIPLLKACLVPITFVNVDRTDYQKAMFGFFEFGDISIAADLFVWTYMQSARRYAGFCIEGAWSQEYLRR</sequence>
<feature type="domain" description="Fido" evidence="2">
    <location>
        <begin position="236"/>
        <end position="375"/>
    </location>
</feature>
<dbReference type="PANTHER" id="PTHR13504:SF38">
    <property type="entry name" value="FIDO DOMAIN-CONTAINING PROTEIN"/>
    <property type="match status" value="1"/>
</dbReference>
<dbReference type="RefSeq" id="WP_310837952.1">
    <property type="nucleotide sequence ID" value="NZ_JAVLSM010000010.1"/>
</dbReference>
<dbReference type="Pfam" id="PF09957">
    <property type="entry name" value="VapB_antitoxin"/>
    <property type="match status" value="1"/>
</dbReference>
<reference evidence="3" key="1">
    <citation type="submission" date="2023-02" db="EMBL/GenBank/DDBJ databases">
        <title>Description of Herbaspirillum huttiense subsp. nephrolepsisexaltata and Herbaspirillum huttiense subsp. lycopersicon.</title>
        <authorList>
            <person name="Poudel M."/>
            <person name="Sharma A."/>
            <person name="Goss E."/>
            <person name="Tapia J.H."/>
            <person name="Harmon C.M."/>
            <person name="Jones J.B."/>
        </authorList>
    </citation>
    <scope>NUCLEOTIDE SEQUENCE</scope>
    <source>
        <strain evidence="3">NC40101</strain>
    </source>
</reference>
<proteinExistence type="predicted"/>
<dbReference type="InterPro" id="IPR036597">
    <property type="entry name" value="Fido-like_dom_sf"/>
</dbReference>